<dbReference type="Proteomes" id="UP000318704">
    <property type="component" value="Chromosome"/>
</dbReference>
<keyword evidence="1" id="KW-1133">Transmembrane helix</keyword>
<dbReference type="InterPro" id="IPR045584">
    <property type="entry name" value="Pilin-like"/>
</dbReference>
<feature type="transmembrane region" description="Helical" evidence="1">
    <location>
        <begin position="12"/>
        <end position="34"/>
    </location>
</feature>
<evidence type="ECO:0000313" key="4">
    <source>
        <dbReference type="Proteomes" id="UP000318704"/>
    </source>
</evidence>
<dbReference type="InterPro" id="IPR012902">
    <property type="entry name" value="N_methyl_site"/>
</dbReference>
<organism evidence="3 4">
    <name type="scientific">Gimesia aquarii</name>
    <dbReference type="NCBI Taxonomy" id="2527964"/>
    <lineage>
        <taxon>Bacteria</taxon>
        <taxon>Pseudomonadati</taxon>
        <taxon>Planctomycetota</taxon>
        <taxon>Planctomycetia</taxon>
        <taxon>Planctomycetales</taxon>
        <taxon>Planctomycetaceae</taxon>
        <taxon>Gimesia</taxon>
    </lineage>
</organism>
<accession>A0A517VQZ1</accession>
<feature type="domain" description="DUF1559" evidence="2">
    <location>
        <begin position="35"/>
        <end position="309"/>
    </location>
</feature>
<dbReference type="KEGG" id="gaw:V144x_08870"/>
<dbReference type="PANTHER" id="PTHR30093">
    <property type="entry name" value="GENERAL SECRETION PATHWAY PROTEIN G"/>
    <property type="match status" value="1"/>
</dbReference>
<dbReference type="PANTHER" id="PTHR30093:SF2">
    <property type="entry name" value="TYPE II SECRETION SYSTEM PROTEIN H"/>
    <property type="match status" value="1"/>
</dbReference>
<dbReference type="InterPro" id="IPR011453">
    <property type="entry name" value="DUF1559"/>
</dbReference>
<protein>
    <submittedName>
        <fullName evidence="3">Putative major pilin subunit</fullName>
    </submittedName>
</protein>
<keyword evidence="1" id="KW-0472">Membrane</keyword>
<evidence type="ECO:0000256" key="1">
    <source>
        <dbReference type="SAM" id="Phobius"/>
    </source>
</evidence>
<dbReference type="EMBL" id="CP037920">
    <property type="protein sequence ID" value="QDT95444.1"/>
    <property type="molecule type" value="Genomic_DNA"/>
</dbReference>
<dbReference type="NCBIfam" id="TIGR02532">
    <property type="entry name" value="IV_pilin_GFxxxE"/>
    <property type="match status" value="1"/>
</dbReference>
<dbReference type="Pfam" id="PF07596">
    <property type="entry name" value="SBP_bac_10"/>
    <property type="match status" value="1"/>
</dbReference>
<keyword evidence="1" id="KW-0812">Transmembrane</keyword>
<name>A0A517VQZ1_9PLAN</name>
<dbReference type="Pfam" id="PF07963">
    <property type="entry name" value="N_methyl"/>
    <property type="match status" value="1"/>
</dbReference>
<evidence type="ECO:0000259" key="2">
    <source>
        <dbReference type="Pfam" id="PF07596"/>
    </source>
</evidence>
<proteinExistence type="predicted"/>
<dbReference type="SUPFAM" id="SSF54523">
    <property type="entry name" value="Pili subunits"/>
    <property type="match status" value="1"/>
</dbReference>
<evidence type="ECO:0000313" key="3">
    <source>
        <dbReference type="EMBL" id="QDT95444.1"/>
    </source>
</evidence>
<dbReference type="Gene3D" id="3.30.700.10">
    <property type="entry name" value="Glycoprotein, Type 4 Pilin"/>
    <property type="match status" value="1"/>
</dbReference>
<dbReference type="AlphaFoldDB" id="A0A517VQZ1"/>
<sequence>MNSPTKQRRAFTLIELLVVIAIIAILIALLLPAVQQAREAARRSSCRNNLKQIGLAFHNYHDAHRSFPAGGFGKFSFSWWVAILPHLEQSTMTNRLVTVDWAGYSGGPNRSMLENWAPNILWCPSSPLPKFCVRDNVFATSCYIGISGASASATSSNDPTGQNRCVSNNVGYACENGILVANASVKLRDITDGASNTIMVGEQSDWGVNSSGQDVDIRGSGEWGTWLGPGAEGRPNRPVPGETYPFSSTPWARNITTIRYPIDNVTEIPSTGGNHRDGVNNSIQSIHAGGAFVLRADGGVSFLSSSLDQTTLINLSIRDDGKILGEF</sequence>
<dbReference type="RefSeq" id="WP_144981902.1">
    <property type="nucleotide sequence ID" value="NZ_CP037920.1"/>
</dbReference>
<reference evidence="3 4" key="1">
    <citation type="submission" date="2019-03" db="EMBL/GenBank/DDBJ databases">
        <title>Deep-cultivation of Planctomycetes and their phenomic and genomic characterization uncovers novel biology.</title>
        <authorList>
            <person name="Wiegand S."/>
            <person name="Jogler M."/>
            <person name="Boedeker C."/>
            <person name="Pinto D."/>
            <person name="Vollmers J."/>
            <person name="Rivas-Marin E."/>
            <person name="Kohn T."/>
            <person name="Peeters S.H."/>
            <person name="Heuer A."/>
            <person name="Rast P."/>
            <person name="Oberbeckmann S."/>
            <person name="Bunk B."/>
            <person name="Jeske O."/>
            <person name="Meyerdierks A."/>
            <person name="Storesund J.E."/>
            <person name="Kallscheuer N."/>
            <person name="Luecker S."/>
            <person name="Lage O.M."/>
            <person name="Pohl T."/>
            <person name="Merkel B.J."/>
            <person name="Hornburger P."/>
            <person name="Mueller R.-W."/>
            <person name="Bruemmer F."/>
            <person name="Labrenz M."/>
            <person name="Spormann A.M."/>
            <person name="Op den Camp H."/>
            <person name="Overmann J."/>
            <person name="Amann R."/>
            <person name="Jetten M.S.M."/>
            <person name="Mascher T."/>
            <person name="Medema M.H."/>
            <person name="Devos D.P."/>
            <person name="Kaster A.-K."/>
            <person name="Ovreas L."/>
            <person name="Rohde M."/>
            <person name="Galperin M.Y."/>
            <person name="Jogler C."/>
        </authorList>
    </citation>
    <scope>NUCLEOTIDE SEQUENCE [LARGE SCALE GENOMIC DNA]</scope>
    <source>
        <strain evidence="3 4">V144</strain>
    </source>
</reference>
<gene>
    <name evidence="3" type="ORF">V144x_08870</name>
</gene>